<evidence type="ECO:0000313" key="11">
    <source>
        <dbReference type="Proteomes" id="UP000249577"/>
    </source>
</evidence>
<keyword evidence="4 7" id="KW-0238">DNA-binding</keyword>
<accession>A0A2W5K7I5</accession>
<feature type="DNA-binding region" description="OmpR/PhoB-type" evidence="7">
    <location>
        <begin position="123"/>
        <end position="223"/>
    </location>
</feature>
<evidence type="ECO:0000256" key="5">
    <source>
        <dbReference type="ARBA" id="ARBA00023163"/>
    </source>
</evidence>
<dbReference type="GO" id="GO:0000976">
    <property type="term" value="F:transcription cis-regulatory region binding"/>
    <property type="evidence" value="ECO:0007669"/>
    <property type="project" value="TreeGrafter"/>
</dbReference>
<evidence type="ECO:0000313" key="10">
    <source>
        <dbReference type="EMBL" id="PZQ13136.1"/>
    </source>
</evidence>
<dbReference type="InterPro" id="IPR001867">
    <property type="entry name" value="OmpR/PhoB-type_DNA-bd"/>
</dbReference>
<dbReference type="GO" id="GO:0005829">
    <property type="term" value="C:cytosol"/>
    <property type="evidence" value="ECO:0007669"/>
    <property type="project" value="TreeGrafter"/>
</dbReference>
<reference evidence="10 11" key="1">
    <citation type="submission" date="2017-08" db="EMBL/GenBank/DDBJ databases">
        <title>Infants hospitalized years apart are colonized by the same room-sourced microbial strains.</title>
        <authorList>
            <person name="Brooks B."/>
            <person name="Olm M.R."/>
            <person name="Firek B.A."/>
            <person name="Baker R."/>
            <person name="Thomas B.C."/>
            <person name="Morowitz M.J."/>
            <person name="Banfield J.F."/>
        </authorList>
    </citation>
    <scope>NUCLEOTIDE SEQUENCE [LARGE SCALE GENOMIC DNA]</scope>
    <source>
        <strain evidence="10">S2_005_003_R2_43</strain>
    </source>
</reference>
<dbReference type="InterPro" id="IPR001789">
    <property type="entry name" value="Sig_transdc_resp-reg_receiver"/>
</dbReference>
<dbReference type="PANTHER" id="PTHR48111">
    <property type="entry name" value="REGULATOR OF RPOS"/>
    <property type="match status" value="1"/>
</dbReference>
<evidence type="ECO:0000256" key="3">
    <source>
        <dbReference type="ARBA" id="ARBA00023015"/>
    </source>
</evidence>
<dbReference type="Gene3D" id="3.40.50.2300">
    <property type="match status" value="1"/>
</dbReference>
<dbReference type="InterPro" id="IPR039420">
    <property type="entry name" value="WalR-like"/>
</dbReference>
<protein>
    <submittedName>
        <fullName evidence="10">DNA-binding response regulator</fullName>
    </submittedName>
</protein>
<dbReference type="Gene3D" id="1.10.10.10">
    <property type="entry name" value="Winged helix-like DNA-binding domain superfamily/Winged helix DNA-binding domain"/>
    <property type="match status" value="1"/>
</dbReference>
<organism evidence="10 11">
    <name type="scientific">Ancylobacter novellus</name>
    <name type="common">Thiobacillus novellus</name>
    <dbReference type="NCBI Taxonomy" id="921"/>
    <lineage>
        <taxon>Bacteria</taxon>
        <taxon>Pseudomonadati</taxon>
        <taxon>Pseudomonadota</taxon>
        <taxon>Alphaproteobacteria</taxon>
        <taxon>Hyphomicrobiales</taxon>
        <taxon>Xanthobacteraceae</taxon>
        <taxon>Ancylobacter</taxon>
    </lineage>
</organism>
<dbReference type="SMART" id="SM00448">
    <property type="entry name" value="REC"/>
    <property type="match status" value="1"/>
</dbReference>
<dbReference type="CDD" id="cd00383">
    <property type="entry name" value="trans_reg_C"/>
    <property type="match status" value="1"/>
</dbReference>
<name>A0A2W5K7I5_ANCNO</name>
<proteinExistence type="predicted"/>
<evidence type="ECO:0000256" key="1">
    <source>
        <dbReference type="ARBA" id="ARBA00022553"/>
    </source>
</evidence>
<dbReference type="PANTHER" id="PTHR48111:SF4">
    <property type="entry name" value="DNA-BINDING DUAL TRANSCRIPTIONAL REGULATOR OMPR"/>
    <property type="match status" value="1"/>
</dbReference>
<dbReference type="SUPFAM" id="SSF46894">
    <property type="entry name" value="C-terminal effector domain of the bipartite response regulators"/>
    <property type="match status" value="1"/>
</dbReference>
<dbReference type="SUPFAM" id="SSF52172">
    <property type="entry name" value="CheY-like"/>
    <property type="match status" value="1"/>
</dbReference>
<keyword evidence="2" id="KW-0902">Two-component regulatory system</keyword>
<keyword evidence="5" id="KW-0804">Transcription</keyword>
<evidence type="ECO:0000256" key="7">
    <source>
        <dbReference type="PROSITE-ProRule" id="PRU01091"/>
    </source>
</evidence>
<dbReference type="InterPro" id="IPR011006">
    <property type="entry name" value="CheY-like_superfamily"/>
</dbReference>
<dbReference type="InterPro" id="IPR016032">
    <property type="entry name" value="Sig_transdc_resp-reg_C-effctor"/>
</dbReference>
<keyword evidence="3" id="KW-0805">Transcription regulation</keyword>
<dbReference type="GO" id="GO:0032993">
    <property type="term" value="C:protein-DNA complex"/>
    <property type="evidence" value="ECO:0007669"/>
    <property type="project" value="TreeGrafter"/>
</dbReference>
<evidence type="ECO:0000259" key="9">
    <source>
        <dbReference type="PROSITE" id="PS51755"/>
    </source>
</evidence>
<dbReference type="Proteomes" id="UP000249577">
    <property type="component" value="Unassembled WGS sequence"/>
</dbReference>
<dbReference type="PROSITE" id="PS51755">
    <property type="entry name" value="OMPR_PHOB"/>
    <property type="match status" value="1"/>
</dbReference>
<dbReference type="PROSITE" id="PS50110">
    <property type="entry name" value="RESPONSE_REGULATORY"/>
    <property type="match status" value="1"/>
</dbReference>
<dbReference type="GO" id="GO:0006355">
    <property type="term" value="P:regulation of DNA-templated transcription"/>
    <property type="evidence" value="ECO:0007669"/>
    <property type="project" value="InterPro"/>
</dbReference>
<dbReference type="GO" id="GO:0000156">
    <property type="term" value="F:phosphorelay response regulator activity"/>
    <property type="evidence" value="ECO:0007669"/>
    <property type="project" value="TreeGrafter"/>
</dbReference>
<gene>
    <name evidence="10" type="ORF">DI565_14745</name>
</gene>
<sequence length="226" mass="24493">MARLIVCDDEPGLAAMLVDYLGGRGHEVDAVGDGRSLRERMGRSGADLVILDLSLPGEDGLALARWLRADHDVGIIMLTGETEVVDRVVGLEIGADDYVTKPFSPAELAARIEAVLRRRRTLGDVASFGGCTVDLKKWKVFDAKGEPIDLSGSEIDLVVAFAINAGRVLTRDELLRLAPAQGSDPLDRSIDNRVTRLRRKLVRHGVPETAIETVRGGGYVCRRPEG</sequence>
<dbReference type="Pfam" id="PF00486">
    <property type="entry name" value="Trans_reg_C"/>
    <property type="match status" value="1"/>
</dbReference>
<keyword evidence="1 6" id="KW-0597">Phosphoprotein</keyword>
<evidence type="ECO:0000256" key="6">
    <source>
        <dbReference type="PROSITE-ProRule" id="PRU00169"/>
    </source>
</evidence>
<dbReference type="EMBL" id="QFPN01000008">
    <property type="protein sequence ID" value="PZQ13136.1"/>
    <property type="molecule type" value="Genomic_DNA"/>
</dbReference>
<feature type="modified residue" description="4-aspartylphosphate" evidence="6">
    <location>
        <position position="52"/>
    </location>
</feature>
<dbReference type="Pfam" id="PF00072">
    <property type="entry name" value="Response_reg"/>
    <property type="match status" value="1"/>
</dbReference>
<feature type="domain" description="Response regulatory" evidence="8">
    <location>
        <begin position="3"/>
        <end position="116"/>
    </location>
</feature>
<dbReference type="AlphaFoldDB" id="A0A2W5K7I5"/>
<dbReference type="Gene3D" id="6.10.250.690">
    <property type="match status" value="1"/>
</dbReference>
<evidence type="ECO:0000256" key="4">
    <source>
        <dbReference type="ARBA" id="ARBA00023125"/>
    </source>
</evidence>
<evidence type="ECO:0000256" key="2">
    <source>
        <dbReference type="ARBA" id="ARBA00023012"/>
    </source>
</evidence>
<evidence type="ECO:0000259" key="8">
    <source>
        <dbReference type="PROSITE" id="PS50110"/>
    </source>
</evidence>
<dbReference type="InterPro" id="IPR036388">
    <property type="entry name" value="WH-like_DNA-bd_sf"/>
</dbReference>
<dbReference type="SMART" id="SM00862">
    <property type="entry name" value="Trans_reg_C"/>
    <property type="match status" value="1"/>
</dbReference>
<feature type="domain" description="OmpR/PhoB-type" evidence="9">
    <location>
        <begin position="123"/>
        <end position="223"/>
    </location>
</feature>
<comment type="caution">
    <text evidence="10">The sequence shown here is derived from an EMBL/GenBank/DDBJ whole genome shotgun (WGS) entry which is preliminary data.</text>
</comment>